<dbReference type="Proteomes" id="UP000183750">
    <property type="component" value="Unassembled WGS sequence"/>
</dbReference>
<dbReference type="EMBL" id="FNSQ01000005">
    <property type="protein sequence ID" value="SEB50264.1"/>
    <property type="molecule type" value="Genomic_DNA"/>
</dbReference>
<evidence type="ECO:0000313" key="2">
    <source>
        <dbReference type="EMBL" id="SEB50264.1"/>
    </source>
</evidence>
<gene>
    <name evidence="2" type="ORF">SAMN04489807_1062</name>
</gene>
<feature type="region of interest" description="Disordered" evidence="1">
    <location>
        <begin position="286"/>
        <end position="308"/>
    </location>
</feature>
<keyword evidence="3" id="KW-1185">Reference proteome</keyword>
<dbReference type="AlphaFoldDB" id="A0A1H4JVD3"/>
<feature type="compositionally biased region" description="Acidic residues" evidence="1">
    <location>
        <begin position="341"/>
        <end position="350"/>
    </location>
</feature>
<feature type="region of interest" description="Disordered" evidence="1">
    <location>
        <begin position="325"/>
        <end position="354"/>
    </location>
</feature>
<evidence type="ECO:0008006" key="4">
    <source>
        <dbReference type="Google" id="ProtNLM"/>
    </source>
</evidence>
<dbReference type="InterPro" id="IPR036465">
    <property type="entry name" value="vWFA_dom_sf"/>
</dbReference>
<proteinExistence type="predicted"/>
<sequence length="630" mass="67244">MARLPDRVPLSEQARSAWERALALWRVRLDDPAIRPGAAAAQGAPAWFAFPPSVTVDPRYLADHGLADELWSMFAHEIGHHVLAPSTRIDSLKIDHQMARAVAVASPRRDAGDGARRLSNLWCDLLVNTRLAQLQRAERAPDLVPTAALGVVRLGRALYPAPEGSTDRLWWVYCRAYELLWQLPAGTLCPAQPPARPVRARVESTEVPLSRIPEKHREQERLLRAARAESARVAAELAGATATNPAVDAALIADAVRSFSADPVSGAALFGVIAAPYLAEHDGAGGVGDTPKGGGRGSSATSGCGVDDAPATADELGRILADQRLRRDLPRHPGAHRETDEGIDGDDASDDGSVGQTLTIARTLQLYSESGEDAVLAAWYRNEAAAWVRPYTRRAASTPTGGIPGPVELWEVGDALADVDWPLTMRSGAVIPGVTTRRRSELDDEPLVQETSLELDLYIDSSGSMTHPRNGSPAVLAATILALSILRGGGRVRVTSFSGTGEVAGMTRFGRNPSEIIAAVSLFFGRSTSFPLDLYSSRYAGLPPAGDEAQRHVVVLSDDGLVSMFGVGNEPYAGVAKTVRQVLTTGTLVLMDPRHQVAQLAERDGYDVVYLRTMADAPRACAALAEALHG</sequence>
<feature type="compositionally biased region" description="Basic and acidic residues" evidence="1">
    <location>
        <begin position="325"/>
        <end position="340"/>
    </location>
</feature>
<organism evidence="2 3">
    <name type="scientific">Microbacterium hydrocarbonoxydans</name>
    <dbReference type="NCBI Taxonomy" id="273678"/>
    <lineage>
        <taxon>Bacteria</taxon>
        <taxon>Bacillati</taxon>
        <taxon>Actinomycetota</taxon>
        <taxon>Actinomycetes</taxon>
        <taxon>Micrococcales</taxon>
        <taxon>Microbacteriaceae</taxon>
        <taxon>Microbacterium</taxon>
    </lineage>
</organism>
<reference evidence="3" key="1">
    <citation type="submission" date="2016-10" db="EMBL/GenBank/DDBJ databases">
        <authorList>
            <person name="Varghese N."/>
            <person name="Submissions S."/>
        </authorList>
    </citation>
    <scope>NUCLEOTIDE SEQUENCE [LARGE SCALE GENOMIC DNA]</scope>
    <source>
        <strain evidence="3">DSM 16089</strain>
    </source>
</reference>
<accession>A0A1H4JVD3</accession>
<protein>
    <recommendedName>
        <fullName evidence="4">VWA domain-containing protein</fullName>
    </recommendedName>
</protein>
<name>A0A1H4JVD3_9MICO</name>
<evidence type="ECO:0000256" key="1">
    <source>
        <dbReference type="SAM" id="MobiDB-lite"/>
    </source>
</evidence>
<dbReference type="OrthoDB" id="974562at2"/>
<dbReference type="SUPFAM" id="SSF53300">
    <property type="entry name" value="vWA-like"/>
    <property type="match status" value="1"/>
</dbReference>
<evidence type="ECO:0000313" key="3">
    <source>
        <dbReference type="Proteomes" id="UP000183750"/>
    </source>
</evidence>
<feature type="compositionally biased region" description="Gly residues" evidence="1">
    <location>
        <begin position="286"/>
        <end position="297"/>
    </location>
</feature>
<dbReference type="RefSeq" id="WP_060928521.1">
    <property type="nucleotide sequence ID" value="NZ_FNSQ01000005.1"/>
</dbReference>